<reference evidence="3 4" key="1">
    <citation type="submission" date="2021-04" db="EMBL/GenBank/DDBJ databases">
        <authorList>
            <person name="Bliznina A."/>
        </authorList>
    </citation>
    <scope>NUCLEOTIDE SEQUENCE [LARGE SCALE GENOMIC DNA]</scope>
</reference>
<evidence type="ECO:0000256" key="1">
    <source>
        <dbReference type="SAM" id="Coils"/>
    </source>
</evidence>
<evidence type="ECO:0000313" key="3">
    <source>
        <dbReference type="EMBL" id="CAG5090241.1"/>
    </source>
</evidence>
<feature type="coiled-coil region" evidence="1">
    <location>
        <begin position="72"/>
        <end position="99"/>
    </location>
</feature>
<keyword evidence="4" id="KW-1185">Reference proteome</keyword>
<keyword evidence="2" id="KW-0472">Membrane</keyword>
<dbReference type="EMBL" id="OU015568">
    <property type="protein sequence ID" value="CAG5090241.1"/>
    <property type="molecule type" value="Genomic_DNA"/>
</dbReference>
<feature type="transmembrane region" description="Helical" evidence="2">
    <location>
        <begin position="15"/>
        <end position="34"/>
    </location>
</feature>
<keyword evidence="2" id="KW-0812">Transmembrane</keyword>
<organism evidence="3 4">
    <name type="scientific">Oikopleura dioica</name>
    <name type="common">Tunicate</name>
    <dbReference type="NCBI Taxonomy" id="34765"/>
    <lineage>
        <taxon>Eukaryota</taxon>
        <taxon>Metazoa</taxon>
        <taxon>Chordata</taxon>
        <taxon>Tunicata</taxon>
        <taxon>Appendicularia</taxon>
        <taxon>Copelata</taxon>
        <taxon>Oikopleuridae</taxon>
        <taxon>Oikopleura</taxon>
    </lineage>
</organism>
<evidence type="ECO:0000256" key="2">
    <source>
        <dbReference type="SAM" id="Phobius"/>
    </source>
</evidence>
<sequence>MINPVQLSQLKNNVVYLWILKTTAALVTMIPVTAGRTAVIYAKQIIAFLPSLFMVAITVLTMLYQSWTHSLAKKKEVKITELEEKLKEEKKERKMLQRSSELLLDCVKGLQKKLDSEVICRKNFERKQLKKQEEYKHEADNHKEQLNSLKNVLKETILGMEDEIKSTNKFNSLRTSGSSGDAIRAH</sequence>
<name>A0ABN7S0Y8_OIKDI</name>
<gene>
    <name evidence="3" type="ORF">OKIOD_LOCUS4078</name>
</gene>
<accession>A0ABN7S0Y8</accession>
<keyword evidence="1" id="KW-0175">Coiled coil</keyword>
<evidence type="ECO:0000313" key="4">
    <source>
        <dbReference type="Proteomes" id="UP001158576"/>
    </source>
</evidence>
<protein>
    <submittedName>
        <fullName evidence="3">Oidioi.mRNA.OKI2018_I69.PAR.g12520.t1.cds</fullName>
    </submittedName>
</protein>
<feature type="transmembrane region" description="Helical" evidence="2">
    <location>
        <begin position="46"/>
        <end position="67"/>
    </location>
</feature>
<feature type="coiled-coil region" evidence="1">
    <location>
        <begin position="132"/>
        <end position="163"/>
    </location>
</feature>
<proteinExistence type="predicted"/>
<keyword evidence="2" id="KW-1133">Transmembrane helix</keyword>
<dbReference type="Proteomes" id="UP001158576">
    <property type="component" value="Chromosome PAR"/>
</dbReference>